<proteinExistence type="predicted"/>
<evidence type="ECO:0000256" key="5">
    <source>
        <dbReference type="SAM" id="MobiDB-lite"/>
    </source>
</evidence>
<dbReference type="EMBL" id="MLFT02000003">
    <property type="protein sequence ID" value="PHT54177.1"/>
    <property type="molecule type" value="Genomic_DNA"/>
</dbReference>
<evidence type="ECO:0000256" key="1">
    <source>
        <dbReference type="ARBA" id="ARBA00022723"/>
    </source>
</evidence>
<reference evidence="7" key="2">
    <citation type="journal article" date="2017" name="J. Anim. Genet.">
        <title>Multiple reference genome sequences of hot pepper reveal the massive evolution of plant disease resistance genes by retroduplication.</title>
        <authorList>
            <person name="Kim S."/>
            <person name="Park J."/>
            <person name="Yeom S.-I."/>
            <person name="Kim Y.-M."/>
            <person name="Seo E."/>
            <person name="Kim K.-T."/>
            <person name="Kim M.-S."/>
            <person name="Lee J.M."/>
            <person name="Cheong K."/>
            <person name="Shin H.-S."/>
            <person name="Kim S.-B."/>
            <person name="Han K."/>
            <person name="Lee J."/>
            <person name="Park M."/>
            <person name="Lee H.-A."/>
            <person name="Lee H.-Y."/>
            <person name="Lee Y."/>
            <person name="Oh S."/>
            <person name="Lee J.H."/>
            <person name="Choi E."/>
            <person name="Choi E."/>
            <person name="Lee S.E."/>
            <person name="Jeon J."/>
            <person name="Kim H."/>
            <person name="Choi G."/>
            <person name="Song H."/>
            <person name="Lee J."/>
            <person name="Lee S.-C."/>
            <person name="Kwon J.-K."/>
            <person name="Lee H.-Y."/>
            <person name="Koo N."/>
            <person name="Hong Y."/>
            <person name="Kim R.W."/>
            <person name="Kang W.-H."/>
            <person name="Huh J.H."/>
            <person name="Kang B.-C."/>
            <person name="Yang T.-J."/>
            <person name="Lee Y.-H."/>
            <person name="Bennetzen J.L."/>
            <person name="Choi D."/>
        </authorList>
    </citation>
    <scope>NUCLEOTIDE SEQUENCE [LARGE SCALE GENOMIC DNA]</scope>
    <source>
        <strain evidence="7">cv. PBC81</strain>
    </source>
</reference>
<dbReference type="STRING" id="33114.A0A2G2X9M4"/>
<dbReference type="PANTHER" id="PTHR45658:SF48">
    <property type="entry name" value="GATA TRANSCRIPTION FACTOR"/>
    <property type="match status" value="1"/>
</dbReference>
<evidence type="ECO:0000256" key="2">
    <source>
        <dbReference type="ARBA" id="ARBA00022771"/>
    </source>
</evidence>
<comment type="caution">
    <text evidence="6">The sequence shown here is derived from an EMBL/GenBank/DDBJ whole genome shotgun (WGS) entry which is preliminary data.</text>
</comment>
<protein>
    <submittedName>
        <fullName evidence="6">GATA transcription factor 11</fullName>
    </submittedName>
</protein>
<dbReference type="SUPFAM" id="SSF57716">
    <property type="entry name" value="Glucocorticoid receptor-like (DNA-binding domain)"/>
    <property type="match status" value="1"/>
</dbReference>
<feature type="region of interest" description="Disordered" evidence="5">
    <location>
        <begin position="62"/>
        <end position="93"/>
    </location>
</feature>
<dbReference type="GO" id="GO:0008270">
    <property type="term" value="F:zinc ion binding"/>
    <property type="evidence" value="ECO:0007669"/>
    <property type="project" value="UniProtKB-KW"/>
</dbReference>
<dbReference type="InterPro" id="IPR051140">
    <property type="entry name" value="GATA_TF"/>
</dbReference>
<reference evidence="6 7" key="1">
    <citation type="journal article" date="2017" name="Genome Biol.">
        <title>New reference genome sequences of hot pepper reveal the massive evolution of plant disease-resistance genes by retroduplication.</title>
        <authorList>
            <person name="Kim S."/>
            <person name="Park J."/>
            <person name="Yeom S.I."/>
            <person name="Kim Y.M."/>
            <person name="Seo E."/>
            <person name="Kim K.T."/>
            <person name="Kim M.S."/>
            <person name="Lee J.M."/>
            <person name="Cheong K."/>
            <person name="Shin H.S."/>
            <person name="Kim S.B."/>
            <person name="Han K."/>
            <person name="Lee J."/>
            <person name="Park M."/>
            <person name="Lee H.A."/>
            <person name="Lee H.Y."/>
            <person name="Lee Y."/>
            <person name="Oh S."/>
            <person name="Lee J.H."/>
            <person name="Choi E."/>
            <person name="Choi E."/>
            <person name="Lee S.E."/>
            <person name="Jeon J."/>
            <person name="Kim H."/>
            <person name="Choi G."/>
            <person name="Song H."/>
            <person name="Lee J."/>
            <person name="Lee S.C."/>
            <person name="Kwon J.K."/>
            <person name="Lee H.Y."/>
            <person name="Koo N."/>
            <person name="Hong Y."/>
            <person name="Kim R.W."/>
            <person name="Kang W.H."/>
            <person name="Huh J.H."/>
            <person name="Kang B.C."/>
            <person name="Yang T.J."/>
            <person name="Lee Y.H."/>
            <person name="Bennetzen J.L."/>
            <person name="Choi D."/>
        </authorList>
    </citation>
    <scope>NUCLEOTIDE SEQUENCE [LARGE SCALE GENOMIC DNA]</scope>
    <source>
        <strain evidence="7">cv. PBC81</strain>
    </source>
</reference>
<accession>A0A2G2X9M4</accession>
<gene>
    <name evidence="6" type="ORF">CQW23_08639</name>
</gene>
<dbReference type="PANTHER" id="PTHR45658">
    <property type="entry name" value="GATA TRANSCRIPTION FACTOR"/>
    <property type="match status" value="1"/>
</dbReference>
<evidence type="ECO:0000256" key="3">
    <source>
        <dbReference type="ARBA" id="ARBA00022833"/>
    </source>
</evidence>
<keyword evidence="2" id="KW-0863">Zinc-finger</keyword>
<evidence type="ECO:0000313" key="6">
    <source>
        <dbReference type="EMBL" id="PHT54177.1"/>
    </source>
</evidence>
<keyword evidence="4" id="KW-0010">Activator</keyword>
<dbReference type="GO" id="GO:0005634">
    <property type="term" value="C:nucleus"/>
    <property type="evidence" value="ECO:0007669"/>
    <property type="project" value="TreeGrafter"/>
</dbReference>
<organism evidence="6 7">
    <name type="scientific">Capsicum baccatum</name>
    <name type="common">Peruvian pepper</name>
    <dbReference type="NCBI Taxonomy" id="33114"/>
    <lineage>
        <taxon>Eukaryota</taxon>
        <taxon>Viridiplantae</taxon>
        <taxon>Streptophyta</taxon>
        <taxon>Embryophyta</taxon>
        <taxon>Tracheophyta</taxon>
        <taxon>Spermatophyta</taxon>
        <taxon>Magnoliopsida</taxon>
        <taxon>eudicotyledons</taxon>
        <taxon>Gunneridae</taxon>
        <taxon>Pentapetalae</taxon>
        <taxon>asterids</taxon>
        <taxon>lamiids</taxon>
        <taxon>Solanales</taxon>
        <taxon>Solanaceae</taxon>
        <taxon>Solanoideae</taxon>
        <taxon>Capsiceae</taxon>
        <taxon>Capsicum</taxon>
    </lineage>
</organism>
<evidence type="ECO:0000256" key="4">
    <source>
        <dbReference type="ARBA" id="ARBA00023159"/>
    </source>
</evidence>
<name>A0A2G2X9M4_CAPBA</name>
<dbReference type="Proteomes" id="UP000224567">
    <property type="component" value="Unassembled WGS sequence"/>
</dbReference>
<keyword evidence="7" id="KW-1185">Reference proteome</keyword>
<dbReference type="OrthoDB" id="2162994at2759"/>
<sequence length="93" mass="10264">MGPKTLCNACGVRYKKGRLYPEYGPAASPTFVPSLHSNSHKVMEMRSNVFPDDTQYYKLPKPSRAPPLTIGQAENTTTTSSTLTAQFDNVKPE</sequence>
<dbReference type="GO" id="GO:0030154">
    <property type="term" value="P:cell differentiation"/>
    <property type="evidence" value="ECO:0007669"/>
    <property type="project" value="TreeGrafter"/>
</dbReference>
<evidence type="ECO:0000313" key="7">
    <source>
        <dbReference type="Proteomes" id="UP000224567"/>
    </source>
</evidence>
<keyword evidence="1" id="KW-0479">Metal-binding</keyword>
<keyword evidence="3" id="KW-0862">Zinc</keyword>
<dbReference type="AlphaFoldDB" id="A0A2G2X9M4"/>